<accession>A0A835KWH9</accession>
<dbReference type="EMBL" id="JACKWZ010000769">
    <property type="protein sequence ID" value="KAF9405274.1"/>
    <property type="molecule type" value="Genomic_DNA"/>
</dbReference>
<comment type="caution">
    <text evidence="2">The sequence shown here is derived from an EMBL/GenBank/DDBJ whole genome shotgun (WGS) entry which is preliminary data.</text>
</comment>
<name>A0A835KWH9_SPOEX</name>
<proteinExistence type="predicted"/>
<dbReference type="Proteomes" id="UP000648187">
    <property type="component" value="Unassembled WGS sequence"/>
</dbReference>
<keyword evidence="1" id="KW-1133">Transmembrane helix</keyword>
<gene>
    <name evidence="2" type="ORF">HW555_013927</name>
</gene>
<evidence type="ECO:0000256" key="1">
    <source>
        <dbReference type="SAM" id="Phobius"/>
    </source>
</evidence>
<feature type="transmembrane region" description="Helical" evidence="1">
    <location>
        <begin position="327"/>
        <end position="350"/>
    </location>
</feature>
<feature type="transmembrane region" description="Helical" evidence="1">
    <location>
        <begin position="31"/>
        <end position="55"/>
    </location>
</feature>
<feature type="transmembrane region" description="Helical" evidence="1">
    <location>
        <begin position="524"/>
        <end position="547"/>
    </location>
</feature>
<sequence length="601" mass="71515">MPTLVNISFVLKLQNIHQVLNNKVEFQRYIVVNWISFISIFIFYLLLIGALSFHFQSLTTTIYHITYSVIYLYFDTNIVYAIRLIVLLTKKVDLWNNQAQQRLDMEQEDGDNYWKKLFETYVEILECYDLYKKTYKLMILFHTVDFFYNTLMRTQLVLDLFYLSLQIESDLWMQTVYKLLKMTEEIQCLAFANWCSIVALHAYHISWILFSYFLFPTIGSAYNVTSYCCTILDTNLLYAIRTMKLLILPLEKMVRQIKSTRFDEEESWDSMLKVYKEILESYGMFEKKFEILIVLYAIQTTLKALLAVIIRIELWKASLGNTNFTEYLLFSLISLTWIFKNILLFIFLSVTSERLYSAMEEIQSTCKQFFHRNVRSVLKILGAVKEFRFSNWCHIVTLHMCHICWMLYSYFCFSSMGAGYNITSYCWAAIDINMMYALRTIKLLTLPLQHWVRRIKLMSFDEEESWTNMLNVYKDILEAYGIFEDTFQHMIVLYALQTTVRSLLAVLIRIELWKVSSERTNMEYFLFSIISISWVFKNIMLFVLLSVESERLYAAMEEVQTTCKLLTSYNQCSDKDQNEVIHKEKCVTIGGVILHLNYRYI</sequence>
<feature type="transmembrane region" description="Helical" evidence="1">
    <location>
        <begin position="221"/>
        <end position="240"/>
    </location>
</feature>
<feature type="transmembrane region" description="Helical" evidence="1">
    <location>
        <begin position="491"/>
        <end position="512"/>
    </location>
</feature>
<dbReference type="AlphaFoldDB" id="A0A835KWH9"/>
<feature type="transmembrane region" description="Helical" evidence="1">
    <location>
        <begin position="417"/>
        <end position="438"/>
    </location>
</feature>
<evidence type="ECO:0000313" key="2">
    <source>
        <dbReference type="EMBL" id="KAF9405274.1"/>
    </source>
</evidence>
<organism evidence="2 3">
    <name type="scientific">Spodoptera exigua</name>
    <name type="common">Beet armyworm</name>
    <name type="synonym">Noctua fulgens</name>
    <dbReference type="NCBI Taxonomy" id="7107"/>
    <lineage>
        <taxon>Eukaryota</taxon>
        <taxon>Metazoa</taxon>
        <taxon>Ecdysozoa</taxon>
        <taxon>Arthropoda</taxon>
        <taxon>Hexapoda</taxon>
        <taxon>Insecta</taxon>
        <taxon>Pterygota</taxon>
        <taxon>Neoptera</taxon>
        <taxon>Endopterygota</taxon>
        <taxon>Lepidoptera</taxon>
        <taxon>Glossata</taxon>
        <taxon>Ditrysia</taxon>
        <taxon>Noctuoidea</taxon>
        <taxon>Noctuidae</taxon>
        <taxon>Amphipyrinae</taxon>
        <taxon>Spodoptera</taxon>
    </lineage>
</organism>
<protein>
    <recommendedName>
        <fullName evidence="4">Gustatory receptor</fullName>
    </recommendedName>
</protein>
<keyword evidence="1" id="KW-0812">Transmembrane</keyword>
<feature type="transmembrane region" description="Helical" evidence="1">
    <location>
        <begin position="188"/>
        <end position="215"/>
    </location>
</feature>
<keyword evidence="1" id="KW-0472">Membrane</keyword>
<evidence type="ECO:0008006" key="4">
    <source>
        <dbReference type="Google" id="ProtNLM"/>
    </source>
</evidence>
<feature type="transmembrane region" description="Helical" evidence="1">
    <location>
        <begin position="291"/>
        <end position="312"/>
    </location>
</feature>
<evidence type="ECO:0000313" key="3">
    <source>
        <dbReference type="Proteomes" id="UP000648187"/>
    </source>
</evidence>
<feature type="non-terminal residue" evidence="2">
    <location>
        <position position="1"/>
    </location>
</feature>
<feature type="transmembrane region" description="Helical" evidence="1">
    <location>
        <begin position="61"/>
        <end position="82"/>
    </location>
</feature>
<reference evidence="2" key="1">
    <citation type="submission" date="2020-08" db="EMBL/GenBank/DDBJ databases">
        <title>Spodoptera exigua strain:BAW_Kor-Di-RS1 Genome sequencing and assembly.</title>
        <authorList>
            <person name="Kim J."/>
            <person name="Nam H.Y."/>
            <person name="Kwon M."/>
            <person name="Choi J.H."/>
            <person name="Cho S.R."/>
            <person name="Kim G.-H."/>
        </authorList>
    </citation>
    <scope>NUCLEOTIDE SEQUENCE</scope>
    <source>
        <strain evidence="2">BAW_Kor-Di-RS1</strain>
        <tissue evidence="2">Whole-body</tissue>
    </source>
</reference>
<keyword evidence="3" id="KW-1185">Reference proteome</keyword>